<keyword evidence="2" id="KW-0732">Signal</keyword>
<evidence type="ECO:0000256" key="2">
    <source>
        <dbReference type="SAM" id="SignalP"/>
    </source>
</evidence>
<gene>
    <name evidence="3" type="ORF">FISHEDRAFT_55180</name>
</gene>
<dbReference type="Proteomes" id="UP000054144">
    <property type="component" value="Unassembled WGS sequence"/>
</dbReference>
<feature type="region of interest" description="Disordered" evidence="1">
    <location>
        <begin position="77"/>
        <end position="115"/>
    </location>
</feature>
<evidence type="ECO:0000256" key="1">
    <source>
        <dbReference type="SAM" id="MobiDB-lite"/>
    </source>
</evidence>
<feature type="compositionally biased region" description="Polar residues" evidence="1">
    <location>
        <begin position="101"/>
        <end position="115"/>
    </location>
</feature>
<sequence>MSVIIYLLMVVSSTSENMMSARKIIFPSEKNTIVFSFIVGYWPPSEPPKQVEAVHTINLPAELTTAGLRQGKRTWASGGTILPVTGDNQEPESRPKPEQIPNPSFTKRPTKPTLQWHCQSPTKAMTISRLYRYVFRADWDKGTNDKDIRVVLVATAAVDSVTNDNSAERRAAVAPACCPSPSLADSRQSPNAVEKPQFQVAATAALTLERRFDVASVLTPLKPRNVMDAWRPHIVASLLMKFRMSNVARCPYRVPRMSV</sequence>
<name>A0A0D7ANW0_9AGAR</name>
<evidence type="ECO:0000313" key="3">
    <source>
        <dbReference type="EMBL" id="KIY53444.1"/>
    </source>
</evidence>
<protein>
    <submittedName>
        <fullName evidence="3">Uncharacterized protein</fullName>
    </submittedName>
</protein>
<feature type="chain" id="PRO_5012542720" evidence="2">
    <location>
        <begin position="16"/>
        <end position="259"/>
    </location>
</feature>
<keyword evidence="4" id="KW-1185">Reference proteome</keyword>
<proteinExistence type="predicted"/>
<accession>A0A0D7ANW0</accession>
<evidence type="ECO:0000313" key="4">
    <source>
        <dbReference type="Proteomes" id="UP000054144"/>
    </source>
</evidence>
<reference evidence="3 4" key="1">
    <citation type="journal article" date="2015" name="Fungal Genet. Biol.">
        <title>Evolution of novel wood decay mechanisms in Agaricales revealed by the genome sequences of Fistulina hepatica and Cylindrobasidium torrendii.</title>
        <authorList>
            <person name="Floudas D."/>
            <person name="Held B.W."/>
            <person name="Riley R."/>
            <person name="Nagy L.G."/>
            <person name="Koehler G."/>
            <person name="Ransdell A.S."/>
            <person name="Younus H."/>
            <person name="Chow J."/>
            <person name="Chiniquy J."/>
            <person name="Lipzen A."/>
            <person name="Tritt A."/>
            <person name="Sun H."/>
            <person name="Haridas S."/>
            <person name="LaButti K."/>
            <person name="Ohm R.A."/>
            <person name="Kues U."/>
            <person name="Blanchette R.A."/>
            <person name="Grigoriev I.V."/>
            <person name="Minto R.E."/>
            <person name="Hibbett D.S."/>
        </authorList>
    </citation>
    <scope>NUCLEOTIDE SEQUENCE [LARGE SCALE GENOMIC DNA]</scope>
    <source>
        <strain evidence="3 4">ATCC 64428</strain>
    </source>
</reference>
<organism evidence="3 4">
    <name type="scientific">Fistulina hepatica ATCC 64428</name>
    <dbReference type="NCBI Taxonomy" id="1128425"/>
    <lineage>
        <taxon>Eukaryota</taxon>
        <taxon>Fungi</taxon>
        <taxon>Dikarya</taxon>
        <taxon>Basidiomycota</taxon>
        <taxon>Agaricomycotina</taxon>
        <taxon>Agaricomycetes</taxon>
        <taxon>Agaricomycetidae</taxon>
        <taxon>Agaricales</taxon>
        <taxon>Fistulinaceae</taxon>
        <taxon>Fistulina</taxon>
    </lineage>
</organism>
<feature type="signal peptide" evidence="2">
    <location>
        <begin position="1"/>
        <end position="15"/>
    </location>
</feature>
<dbReference type="EMBL" id="KN881617">
    <property type="protein sequence ID" value="KIY53444.1"/>
    <property type="molecule type" value="Genomic_DNA"/>
</dbReference>
<dbReference type="AlphaFoldDB" id="A0A0D7ANW0"/>